<evidence type="ECO:0000256" key="1">
    <source>
        <dbReference type="ARBA" id="ARBA00009106"/>
    </source>
</evidence>
<keyword evidence="2 4" id="KW-0689">Ribosomal protein</keyword>
<keyword evidence="7" id="KW-1185">Reference proteome</keyword>
<organism evidence="6 7">
    <name type="scientific">Astrephomene gubernaculifera</name>
    <dbReference type="NCBI Taxonomy" id="47775"/>
    <lineage>
        <taxon>Eukaryota</taxon>
        <taxon>Viridiplantae</taxon>
        <taxon>Chlorophyta</taxon>
        <taxon>core chlorophytes</taxon>
        <taxon>Chlorophyceae</taxon>
        <taxon>CS clade</taxon>
        <taxon>Chlamydomonadales</taxon>
        <taxon>Astrephomenaceae</taxon>
        <taxon>Astrephomene</taxon>
    </lineage>
</organism>
<comment type="caution">
    <text evidence="6">The sequence shown here is derived from an EMBL/GenBank/DDBJ whole genome shotgun (WGS) entry which is preliminary data.</text>
</comment>
<proteinExistence type="inferred from homology"/>
<name>A0AAD3DYC5_9CHLO</name>
<feature type="compositionally biased region" description="Basic and acidic residues" evidence="5">
    <location>
        <begin position="44"/>
        <end position="54"/>
    </location>
</feature>
<dbReference type="Proteomes" id="UP001054857">
    <property type="component" value="Unassembled WGS sequence"/>
</dbReference>
<dbReference type="Pfam" id="PF03297">
    <property type="entry name" value="Ribosomal_S25"/>
    <property type="match status" value="1"/>
</dbReference>
<gene>
    <name evidence="6" type="ORF">Agub_g11337</name>
</gene>
<feature type="non-terminal residue" evidence="6">
    <location>
        <position position="1"/>
    </location>
</feature>
<evidence type="ECO:0000256" key="4">
    <source>
        <dbReference type="RuleBase" id="RU366057"/>
    </source>
</evidence>
<dbReference type="GO" id="GO:1990904">
    <property type="term" value="C:ribonucleoprotein complex"/>
    <property type="evidence" value="ECO:0007669"/>
    <property type="project" value="UniProtKB-KW"/>
</dbReference>
<dbReference type="PANTHER" id="PTHR12850">
    <property type="entry name" value="40S RIBOSOMAL PROTEIN S25"/>
    <property type="match status" value="1"/>
</dbReference>
<reference evidence="6 7" key="1">
    <citation type="journal article" date="2021" name="Sci. Rep.">
        <title>Genome sequencing of the multicellular alga Astrephomene provides insights into convergent evolution of germ-soma differentiation.</title>
        <authorList>
            <person name="Yamashita S."/>
            <person name="Yamamoto K."/>
            <person name="Matsuzaki R."/>
            <person name="Suzuki S."/>
            <person name="Yamaguchi H."/>
            <person name="Hirooka S."/>
            <person name="Minakuchi Y."/>
            <person name="Miyagishima S."/>
            <person name="Kawachi M."/>
            <person name="Toyoda A."/>
            <person name="Nozaki H."/>
        </authorList>
    </citation>
    <scope>NUCLEOTIDE SEQUENCE [LARGE SCALE GENOMIC DNA]</scope>
    <source>
        <strain evidence="6 7">NIES-4017</strain>
    </source>
</reference>
<dbReference type="Gene3D" id="3.30.63.20">
    <property type="match status" value="1"/>
</dbReference>
<feature type="region of interest" description="Disordered" evidence="5">
    <location>
        <begin position="44"/>
        <end position="73"/>
    </location>
</feature>
<dbReference type="InterPro" id="IPR004977">
    <property type="entry name" value="Ribosomal_eS25"/>
</dbReference>
<dbReference type="EMBL" id="BMAR01000029">
    <property type="protein sequence ID" value="GFR49314.1"/>
    <property type="molecule type" value="Genomic_DNA"/>
</dbReference>
<evidence type="ECO:0000256" key="2">
    <source>
        <dbReference type="ARBA" id="ARBA00022980"/>
    </source>
</evidence>
<evidence type="ECO:0000256" key="5">
    <source>
        <dbReference type="SAM" id="MobiDB-lite"/>
    </source>
</evidence>
<evidence type="ECO:0000313" key="6">
    <source>
        <dbReference type="EMBL" id="GFR49314.1"/>
    </source>
</evidence>
<sequence length="149" mass="16182">VYLYGHGGLGFIRPSVGGHPGANTEQNTLSFAEDALFLPRGKMAPKEQKSKEAKALAAANSSKGKRKKWSKGKMKEKVNNAVLFDKAVYEKMLNEVPKYKMISPSVLADRLRINGSLARAAIRELATKGLIKPIVAHSSQLVYTRATGA</sequence>
<evidence type="ECO:0000256" key="3">
    <source>
        <dbReference type="ARBA" id="ARBA00023274"/>
    </source>
</evidence>
<accession>A0AAD3DYC5</accession>
<dbReference type="FunFam" id="3.30.63.20:FF:000001">
    <property type="entry name" value="40S ribosomal protein S25"/>
    <property type="match status" value="1"/>
</dbReference>
<dbReference type="GO" id="GO:0005840">
    <property type="term" value="C:ribosome"/>
    <property type="evidence" value="ECO:0007669"/>
    <property type="project" value="UniProtKB-KW"/>
</dbReference>
<feature type="compositionally biased region" description="Basic residues" evidence="5">
    <location>
        <begin position="63"/>
        <end position="72"/>
    </location>
</feature>
<comment type="similarity">
    <text evidence="1 4">Belongs to the eukaryotic ribosomal protein eS25 family.</text>
</comment>
<evidence type="ECO:0000313" key="7">
    <source>
        <dbReference type="Proteomes" id="UP001054857"/>
    </source>
</evidence>
<keyword evidence="3 4" id="KW-0687">Ribonucleoprotein</keyword>
<protein>
    <recommendedName>
        <fullName evidence="4">40S ribosomal protein S25</fullName>
    </recommendedName>
</protein>
<dbReference type="AlphaFoldDB" id="A0AAD3DYC5"/>